<evidence type="ECO:0000259" key="2">
    <source>
        <dbReference type="Pfam" id="PF00078"/>
    </source>
</evidence>
<comment type="caution">
    <text evidence="3">The sequence shown here is derived from an EMBL/GenBank/DDBJ whole genome shotgun (WGS) entry which is preliminary data.</text>
</comment>
<protein>
    <recommendedName>
        <fullName evidence="2">Reverse transcriptase domain-containing protein</fullName>
    </recommendedName>
</protein>
<name>A0AA39VXJ0_ACESA</name>
<reference evidence="3" key="2">
    <citation type="submission" date="2023-06" db="EMBL/GenBank/DDBJ databases">
        <authorList>
            <person name="Swenson N.G."/>
            <person name="Wegrzyn J.L."/>
            <person name="Mcevoy S.L."/>
        </authorList>
    </citation>
    <scope>NUCLEOTIDE SEQUENCE</scope>
    <source>
        <strain evidence="3">NS2018</strain>
        <tissue evidence="3">Leaf</tissue>
    </source>
</reference>
<dbReference type="InterPro" id="IPR043502">
    <property type="entry name" value="DNA/RNA_pol_sf"/>
</dbReference>
<evidence type="ECO:0000256" key="1">
    <source>
        <dbReference type="SAM" id="MobiDB-lite"/>
    </source>
</evidence>
<dbReference type="Gene3D" id="3.30.70.270">
    <property type="match status" value="1"/>
</dbReference>
<reference evidence="3" key="1">
    <citation type="journal article" date="2022" name="Plant J.">
        <title>Strategies of tolerance reflected in two North American maple genomes.</title>
        <authorList>
            <person name="McEvoy S.L."/>
            <person name="Sezen U.U."/>
            <person name="Trouern-Trend A."/>
            <person name="McMahon S.M."/>
            <person name="Schaberg P.G."/>
            <person name="Yang J."/>
            <person name="Wegrzyn J.L."/>
            <person name="Swenson N.G."/>
        </authorList>
    </citation>
    <scope>NUCLEOTIDE SEQUENCE</scope>
    <source>
        <strain evidence="3">NS2018</strain>
    </source>
</reference>
<feature type="compositionally biased region" description="Basic and acidic residues" evidence="1">
    <location>
        <begin position="9"/>
        <end position="28"/>
    </location>
</feature>
<dbReference type="CDD" id="cd01647">
    <property type="entry name" value="RT_LTR"/>
    <property type="match status" value="1"/>
</dbReference>
<dbReference type="PANTHER" id="PTHR24559:SF431">
    <property type="entry name" value="RNA-DIRECTED DNA POLYMERASE HOMOLOG"/>
    <property type="match status" value="1"/>
</dbReference>
<dbReference type="EMBL" id="JAUESC010000004">
    <property type="protein sequence ID" value="KAK0596772.1"/>
    <property type="molecule type" value="Genomic_DNA"/>
</dbReference>
<evidence type="ECO:0000313" key="4">
    <source>
        <dbReference type="Proteomes" id="UP001168877"/>
    </source>
</evidence>
<feature type="compositionally biased region" description="Acidic residues" evidence="1">
    <location>
        <begin position="29"/>
        <end position="38"/>
    </location>
</feature>
<dbReference type="Gene3D" id="3.10.10.10">
    <property type="entry name" value="HIV Type 1 Reverse Transcriptase, subunit A, domain 1"/>
    <property type="match status" value="1"/>
</dbReference>
<feature type="domain" description="Reverse transcriptase" evidence="2">
    <location>
        <begin position="140"/>
        <end position="211"/>
    </location>
</feature>
<dbReference type="AlphaFoldDB" id="A0AA39VXJ0"/>
<dbReference type="Pfam" id="PF00078">
    <property type="entry name" value="RVT_1"/>
    <property type="match status" value="1"/>
</dbReference>
<dbReference type="InterPro" id="IPR000477">
    <property type="entry name" value="RT_dom"/>
</dbReference>
<dbReference type="InterPro" id="IPR053134">
    <property type="entry name" value="RNA-dir_DNA_polymerase"/>
</dbReference>
<sequence length="224" mass="25936">MGSPEEQAEALREFELDPREEPETKKDEPTEEVVLDPEEPGRTVKIGARLNERVKTKLITLLRDYRDVFTWSHEDMPEIDTKVISHYLSINSEFRPAVQKRRLFNPERSTAIKKEVEKLLSAGSIREVKYPEWVANVVLVKKKKNQWRMCVDFTDLNKACPKDSFPLPRIDQLVDATAGHGLLSFMDAYSGYNQIRMNKIDEEKTAFTTEHGLGGTWRFMLMTC</sequence>
<dbReference type="Proteomes" id="UP001168877">
    <property type="component" value="Unassembled WGS sequence"/>
</dbReference>
<dbReference type="InterPro" id="IPR043128">
    <property type="entry name" value="Rev_trsase/Diguanyl_cyclase"/>
</dbReference>
<accession>A0AA39VXJ0</accession>
<organism evidence="3 4">
    <name type="scientific">Acer saccharum</name>
    <name type="common">Sugar maple</name>
    <dbReference type="NCBI Taxonomy" id="4024"/>
    <lineage>
        <taxon>Eukaryota</taxon>
        <taxon>Viridiplantae</taxon>
        <taxon>Streptophyta</taxon>
        <taxon>Embryophyta</taxon>
        <taxon>Tracheophyta</taxon>
        <taxon>Spermatophyta</taxon>
        <taxon>Magnoliopsida</taxon>
        <taxon>eudicotyledons</taxon>
        <taxon>Gunneridae</taxon>
        <taxon>Pentapetalae</taxon>
        <taxon>rosids</taxon>
        <taxon>malvids</taxon>
        <taxon>Sapindales</taxon>
        <taxon>Sapindaceae</taxon>
        <taxon>Hippocastanoideae</taxon>
        <taxon>Acereae</taxon>
        <taxon>Acer</taxon>
    </lineage>
</organism>
<feature type="region of interest" description="Disordered" evidence="1">
    <location>
        <begin position="1"/>
        <end position="39"/>
    </location>
</feature>
<gene>
    <name evidence="3" type="ORF">LWI29_018902</name>
</gene>
<dbReference type="SUPFAM" id="SSF56672">
    <property type="entry name" value="DNA/RNA polymerases"/>
    <property type="match status" value="1"/>
</dbReference>
<evidence type="ECO:0000313" key="3">
    <source>
        <dbReference type="EMBL" id="KAK0596772.1"/>
    </source>
</evidence>
<proteinExistence type="predicted"/>
<dbReference type="PANTHER" id="PTHR24559">
    <property type="entry name" value="TRANSPOSON TY3-I GAG-POL POLYPROTEIN"/>
    <property type="match status" value="1"/>
</dbReference>
<keyword evidence="4" id="KW-1185">Reference proteome</keyword>